<evidence type="ECO:0000313" key="1">
    <source>
        <dbReference type="EMBL" id="KKK87525.1"/>
    </source>
</evidence>
<name>A0A0F8ZNF5_9ZZZZ</name>
<gene>
    <name evidence="1" type="ORF">LCGC14_2752370</name>
</gene>
<sequence>MIGEKTPIFGNMCKDDTHYFVYSGSNTTDEPYAQTRCKCGICAWEQFKELPTYDEYYREMGFYFFVT</sequence>
<proteinExistence type="predicted"/>
<protein>
    <submittedName>
        <fullName evidence="1">Uncharacterized protein</fullName>
    </submittedName>
</protein>
<dbReference type="EMBL" id="LAZR01050360">
    <property type="protein sequence ID" value="KKK87525.1"/>
    <property type="molecule type" value="Genomic_DNA"/>
</dbReference>
<reference evidence="1" key="1">
    <citation type="journal article" date="2015" name="Nature">
        <title>Complex archaea that bridge the gap between prokaryotes and eukaryotes.</title>
        <authorList>
            <person name="Spang A."/>
            <person name="Saw J.H."/>
            <person name="Jorgensen S.L."/>
            <person name="Zaremba-Niedzwiedzka K."/>
            <person name="Martijn J."/>
            <person name="Lind A.E."/>
            <person name="van Eijk R."/>
            <person name="Schleper C."/>
            <person name="Guy L."/>
            <person name="Ettema T.J."/>
        </authorList>
    </citation>
    <scope>NUCLEOTIDE SEQUENCE</scope>
</reference>
<accession>A0A0F8ZNF5</accession>
<dbReference type="AlphaFoldDB" id="A0A0F8ZNF5"/>
<organism evidence="1">
    <name type="scientific">marine sediment metagenome</name>
    <dbReference type="NCBI Taxonomy" id="412755"/>
    <lineage>
        <taxon>unclassified sequences</taxon>
        <taxon>metagenomes</taxon>
        <taxon>ecological metagenomes</taxon>
    </lineage>
</organism>
<comment type="caution">
    <text evidence="1">The sequence shown here is derived from an EMBL/GenBank/DDBJ whole genome shotgun (WGS) entry which is preliminary data.</text>
</comment>